<dbReference type="GeneID" id="116290257"/>
<dbReference type="InParanoid" id="A0A6P8HDI6"/>
<organism evidence="2 3">
    <name type="scientific">Actinia tenebrosa</name>
    <name type="common">Australian red waratah sea anemone</name>
    <dbReference type="NCBI Taxonomy" id="6105"/>
    <lineage>
        <taxon>Eukaryota</taxon>
        <taxon>Metazoa</taxon>
        <taxon>Cnidaria</taxon>
        <taxon>Anthozoa</taxon>
        <taxon>Hexacorallia</taxon>
        <taxon>Actiniaria</taxon>
        <taxon>Actiniidae</taxon>
        <taxon>Actinia</taxon>
    </lineage>
</organism>
<evidence type="ECO:0000256" key="1">
    <source>
        <dbReference type="SAM" id="SignalP"/>
    </source>
</evidence>
<keyword evidence="2" id="KW-1185">Reference proteome</keyword>
<accession>A0A6P8HDI6</accession>
<evidence type="ECO:0000313" key="3">
    <source>
        <dbReference type="RefSeq" id="XP_031553123.1"/>
    </source>
</evidence>
<name>A0A6P8HDI6_ACTTE</name>
<protein>
    <submittedName>
        <fullName evidence="3">Uncharacterized protein LOC116290257</fullName>
    </submittedName>
</protein>
<dbReference type="Proteomes" id="UP000515163">
    <property type="component" value="Unplaced"/>
</dbReference>
<sequence length="252" mass="27870">MAILHALLLVLSMAVLQPTKSEIIVPFSSEIFIPFVEINIFCTVKNEHFIGWFKDDSNIKIPVVPRRADAKGKPAVVIETRVGTLKKTCILIIPRGVGFRTATGRYICKGQRNQEIVVVQSRCEYTVLSKKPVVADRPSDHAIRPKRSMVSEVFVPFTEATLKPKFGLSIVCYIRNEHFIGWFKANSKIKIPVVASKADVKDEPAVVIATVSNKTTEALMIFPRGSPVSNAGKYVCTGGIHRAVVKVISKII</sequence>
<dbReference type="AlphaFoldDB" id="A0A6P8HDI6"/>
<proteinExistence type="predicted"/>
<reference evidence="3" key="1">
    <citation type="submission" date="2025-08" db="UniProtKB">
        <authorList>
            <consortium name="RefSeq"/>
        </authorList>
    </citation>
    <scope>IDENTIFICATION</scope>
    <source>
        <tissue evidence="3">Tentacle</tissue>
    </source>
</reference>
<feature type="signal peptide" evidence="1">
    <location>
        <begin position="1"/>
        <end position="21"/>
    </location>
</feature>
<evidence type="ECO:0000313" key="2">
    <source>
        <dbReference type="Proteomes" id="UP000515163"/>
    </source>
</evidence>
<gene>
    <name evidence="3" type="primary">LOC116290257</name>
</gene>
<keyword evidence="1" id="KW-0732">Signal</keyword>
<feature type="chain" id="PRO_5027724705" evidence="1">
    <location>
        <begin position="22"/>
        <end position="252"/>
    </location>
</feature>
<dbReference type="KEGG" id="aten:116290257"/>
<dbReference type="RefSeq" id="XP_031553123.1">
    <property type="nucleotide sequence ID" value="XM_031697263.1"/>
</dbReference>